<proteinExistence type="predicted"/>
<dbReference type="PANTHER" id="PTHR33121">
    <property type="entry name" value="CYCLIC DI-GMP PHOSPHODIESTERASE PDEF"/>
    <property type="match status" value="1"/>
</dbReference>
<organism evidence="2 3">
    <name type="scientific">Paragemmobacter amnigenus</name>
    <dbReference type="NCBI Taxonomy" id="2852097"/>
    <lineage>
        <taxon>Bacteria</taxon>
        <taxon>Pseudomonadati</taxon>
        <taxon>Pseudomonadota</taxon>
        <taxon>Alphaproteobacteria</taxon>
        <taxon>Rhodobacterales</taxon>
        <taxon>Paracoccaceae</taxon>
        <taxon>Paragemmobacter</taxon>
    </lineage>
</organism>
<protein>
    <submittedName>
        <fullName evidence="2">EAL domain-containing protein</fullName>
    </submittedName>
</protein>
<dbReference type="Gene3D" id="3.20.20.450">
    <property type="entry name" value="EAL domain"/>
    <property type="match status" value="1"/>
</dbReference>
<gene>
    <name evidence="2" type="ORF">GU927_015455</name>
</gene>
<keyword evidence="3" id="KW-1185">Reference proteome</keyword>
<dbReference type="Proteomes" id="UP000731907">
    <property type="component" value="Unassembled WGS sequence"/>
</dbReference>
<dbReference type="SMART" id="SM00052">
    <property type="entry name" value="EAL"/>
    <property type="match status" value="1"/>
</dbReference>
<feature type="domain" description="EAL" evidence="1">
    <location>
        <begin position="2"/>
        <end position="251"/>
    </location>
</feature>
<dbReference type="InterPro" id="IPR050706">
    <property type="entry name" value="Cyclic-di-GMP_PDE-like"/>
</dbReference>
<dbReference type="InterPro" id="IPR001633">
    <property type="entry name" value="EAL_dom"/>
</dbReference>
<accession>A0ABS6J6W6</accession>
<dbReference type="PANTHER" id="PTHR33121:SF15">
    <property type="entry name" value="BLUE LIGHT- AND TEMPERATURE-REGULATED ANTIREPRESSOR BLUF"/>
    <property type="match status" value="1"/>
</dbReference>
<dbReference type="Pfam" id="PF00563">
    <property type="entry name" value="EAL"/>
    <property type="match status" value="1"/>
</dbReference>
<evidence type="ECO:0000313" key="2">
    <source>
        <dbReference type="EMBL" id="MBU9699247.1"/>
    </source>
</evidence>
<sequence length="251" mass="28027">MMTGVHQARGEILLEGRPVQPIYFTQEVSDLSSSHVMAVETLLRFLDADGIVHHFTRITDTPEALELDPVLRPLFSAAKMAAARALFRHGYKYVGFNISLAHLADLDWVRDAEAMCAQVQREFPGHGVVFEILEHEQPDGAAQEALDLAFDQLRALGATFAIDDFGKLGSSVLRLCRLQPEYVKFDRSLVEVIAQSDFSHSMVKAIVAQCQQHGISVIAEGVETAAMSRLWEGLNVTLQQGYHFDRPRRRP</sequence>
<comment type="caution">
    <text evidence="2">The sequence shown here is derived from an EMBL/GenBank/DDBJ whole genome shotgun (WGS) entry which is preliminary data.</text>
</comment>
<evidence type="ECO:0000259" key="1">
    <source>
        <dbReference type="PROSITE" id="PS50883"/>
    </source>
</evidence>
<evidence type="ECO:0000313" key="3">
    <source>
        <dbReference type="Proteomes" id="UP000731907"/>
    </source>
</evidence>
<dbReference type="EMBL" id="JAAATX020000011">
    <property type="protein sequence ID" value="MBU9699247.1"/>
    <property type="molecule type" value="Genomic_DNA"/>
</dbReference>
<dbReference type="InterPro" id="IPR035919">
    <property type="entry name" value="EAL_sf"/>
</dbReference>
<dbReference type="CDD" id="cd01948">
    <property type="entry name" value="EAL"/>
    <property type="match status" value="1"/>
</dbReference>
<reference evidence="2 3" key="1">
    <citation type="submission" date="2021-06" db="EMBL/GenBank/DDBJ databases">
        <title>Rhodobacteraceae bacterium strain HSP-20.</title>
        <authorList>
            <person name="Chen W.-M."/>
        </authorList>
    </citation>
    <scope>NUCLEOTIDE SEQUENCE [LARGE SCALE GENOMIC DNA]</scope>
    <source>
        <strain evidence="2 3">HSP-20</strain>
    </source>
</reference>
<dbReference type="PROSITE" id="PS50883">
    <property type="entry name" value="EAL"/>
    <property type="match status" value="1"/>
</dbReference>
<dbReference type="SUPFAM" id="SSF141868">
    <property type="entry name" value="EAL domain-like"/>
    <property type="match status" value="1"/>
</dbReference>
<dbReference type="RefSeq" id="WP_161763374.1">
    <property type="nucleotide sequence ID" value="NZ_JAAATX020000011.1"/>
</dbReference>
<name>A0ABS6J6W6_9RHOB</name>